<dbReference type="Proteomes" id="UP001054252">
    <property type="component" value="Unassembled WGS sequence"/>
</dbReference>
<organism evidence="1 2">
    <name type="scientific">Rubroshorea leprosula</name>
    <dbReference type="NCBI Taxonomy" id="152421"/>
    <lineage>
        <taxon>Eukaryota</taxon>
        <taxon>Viridiplantae</taxon>
        <taxon>Streptophyta</taxon>
        <taxon>Embryophyta</taxon>
        <taxon>Tracheophyta</taxon>
        <taxon>Spermatophyta</taxon>
        <taxon>Magnoliopsida</taxon>
        <taxon>eudicotyledons</taxon>
        <taxon>Gunneridae</taxon>
        <taxon>Pentapetalae</taxon>
        <taxon>rosids</taxon>
        <taxon>malvids</taxon>
        <taxon>Malvales</taxon>
        <taxon>Dipterocarpaceae</taxon>
        <taxon>Rubroshorea</taxon>
    </lineage>
</organism>
<sequence length="65" mass="7646">MLQIPTDLSKFGCLDGQIYRLFTLENVFASLIVKFTALLMFHKLRVLSFHRAFDFDADIQEQNFM</sequence>
<gene>
    <name evidence="1" type="ORF">SLEP1_g59020</name>
</gene>
<dbReference type="AlphaFoldDB" id="A0AAV5MSP3"/>
<reference evidence="1 2" key="1">
    <citation type="journal article" date="2021" name="Commun. Biol.">
        <title>The genome of Shorea leprosula (Dipterocarpaceae) highlights the ecological relevance of drought in aseasonal tropical rainforests.</title>
        <authorList>
            <person name="Ng K.K.S."/>
            <person name="Kobayashi M.J."/>
            <person name="Fawcett J.A."/>
            <person name="Hatakeyama M."/>
            <person name="Paape T."/>
            <person name="Ng C.H."/>
            <person name="Ang C.C."/>
            <person name="Tnah L.H."/>
            <person name="Lee C.T."/>
            <person name="Nishiyama T."/>
            <person name="Sese J."/>
            <person name="O'Brien M.J."/>
            <person name="Copetti D."/>
            <person name="Mohd Noor M.I."/>
            <person name="Ong R.C."/>
            <person name="Putra M."/>
            <person name="Sireger I.Z."/>
            <person name="Indrioko S."/>
            <person name="Kosugi Y."/>
            <person name="Izuno A."/>
            <person name="Isagi Y."/>
            <person name="Lee S.L."/>
            <person name="Shimizu K.K."/>
        </authorList>
    </citation>
    <scope>NUCLEOTIDE SEQUENCE [LARGE SCALE GENOMIC DNA]</scope>
    <source>
        <strain evidence="1">214</strain>
    </source>
</reference>
<comment type="caution">
    <text evidence="1">The sequence shown here is derived from an EMBL/GenBank/DDBJ whole genome shotgun (WGS) entry which is preliminary data.</text>
</comment>
<proteinExistence type="predicted"/>
<accession>A0AAV5MSP3</accession>
<protein>
    <submittedName>
        <fullName evidence="1">Uncharacterized protein</fullName>
    </submittedName>
</protein>
<name>A0AAV5MSP3_9ROSI</name>
<dbReference type="EMBL" id="BPVZ01000706">
    <property type="protein sequence ID" value="GKV52438.1"/>
    <property type="molecule type" value="Genomic_DNA"/>
</dbReference>
<keyword evidence="2" id="KW-1185">Reference proteome</keyword>
<evidence type="ECO:0000313" key="1">
    <source>
        <dbReference type="EMBL" id="GKV52438.1"/>
    </source>
</evidence>
<evidence type="ECO:0000313" key="2">
    <source>
        <dbReference type="Proteomes" id="UP001054252"/>
    </source>
</evidence>